<dbReference type="PROSITE" id="PS00280">
    <property type="entry name" value="BPTI_KUNITZ_1"/>
    <property type="match status" value="1"/>
</dbReference>
<evidence type="ECO:0000259" key="6">
    <source>
        <dbReference type="PROSITE" id="PS50279"/>
    </source>
</evidence>
<gene>
    <name evidence="7" type="ORF">C0Q70_13377</name>
</gene>
<evidence type="ECO:0000256" key="2">
    <source>
        <dbReference type="ARBA" id="ARBA00022525"/>
    </source>
</evidence>
<dbReference type="PANTHER" id="PTHR10083:SF217">
    <property type="entry name" value="BOOPHILIN-H2"/>
    <property type="match status" value="1"/>
</dbReference>
<protein>
    <recommendedName>
        <fullName evidence="6">BPTI/Kunitz inhibitor domain-containing protein</fullName>
    </recommendedName>
</protein>
<dbReference type="SMART" id="SM00131">
    <property type="entry name" value="KU"/>
    <property type="match status" value="1"/>
</dbReference>
<dbReference type="PROSITE" id="PS50279">
    <property type="entry name" value="BPTI_KUNITZ_2"/>
    <property type="match status" value="1"/>
</dbReference>
<evidence type="ECO:0000256" key="1">
    <source>
        <dbReference type="ARBA" id="ARBA00004613"/>
    </source>
</evidence>
<dbReference type="GO" id="GO:0005615">
    <property type="term" value="C:extracellular space"/>
    <property type="evidence" value="ECO:0007669"/>
    <property type="project" value="TreeGrafter"/>
</dbReference>
<evidence type="ECO:0000313" key="7">
    <source>
        <dbReference type="EMBL" id="PVD25717.1"/>
    </source>
</evidence>
<dbReference type="InterPro" id="IPR050098">
    <property type="entry name" value="TFPI/VKTCI-like"/>
</dbReference>
<evidence type="ECO:0000256" key="3">
    <source>
        <dbReference type="ARBA" id="ARBA00022656"/>
    </source>
</evidence>
<sequence length="141" mass="15691">MAAIPMMLSLTVCSLPSDSGPCSTWQIKYFFDKRVGHCRRFYYGGCGGNDNMFDTMTNCSRLCYVKHDDVEVRDDDVGTTPKYPTNSTDACLLESDGGPCSDYTIKWHFNPQDSRCRAFGMEAVRATTTASPPKKSAKRSV</sequence>
<dbReference type="PANTHER" id="PTHR10083">
    <property type="entry name" value="KUNITZ-TYPE PROTEASE INHIBITOR-RELATED"/>
    <property type="match status" value="1"/>
</dbReference>
<dbReference type="Pfam" id="PF00014">
    <property type="entry name" value="Kunitz_BPTI"/>
    <property type="match status" value="2"/>
</dbReference>
<dbReference type="EMBL" id="PZQS01000008">
    <property type="protein sequence ID" value="PVD25717.1"/>
    <property type="molecule type" value="Genomic_DNA"/>
</dbReference>
<keyword evidence="4" id="KW-1015">Disulfide bond</keyword>
<dbReference type="FunFam" id="4.10.410.10:FF:000020">
    <property type="entry name" value="Collagen, type VI, alpha 3"/>
    <property type="match status" value="1"/>
</dbReference>
<dbReference type="GO" id="GO:0004867">
    <property type="term" value="F:serine-type endopeptidase inhibitor activity"/>
    <property type="evidence" value="ECO:0007669"/>
    <property type="project" value="InterPro"/>
</dbReference>
<dbReference type="InterPro" id="IPR002223">
    <property type="entry name" value="Kunitz_BPTI"/>
</dbReference>
<name>A0A2T7NX21_POMCA</name>
<dbReference type="Gene3D" id="4.10.410.10">
    <property type="entry name" value="Pancreatic trypsin inhibitor Kunitz domain"/>
    <property type="match status" value="2"/>
</dbReference>
<comment type="caution">
    <text evidence="7">The sequence shown here is derived from an EMBL/GenBank/DDBJ whole genome shotgun (WGS) entry which is preliminary data.</text>
</comment>
<reference evidence="7 8" key="1">
    <citation type="submission" date="2018-04" db="EMBL/GenBank/DDBJ databases">
        <title>The genome of golden apple snail Pomacea canaliculata provides insight into stress tolerance and invasive adaptation.</title>
        <authorList>
            <person name="Liu C."/>
            <person name="Liu B."/>
            <person name="Ren Y."/>
            <person name="Zhang Y."/>
            <person name="Wang H."/>
            <person name="Li S."/>
            <person name="Jiang F."/>
            <person name="Yin L."/>
            <person name="Zhang G."/>
            <person name="Qian W."/>
            <person name="Fan W."/>
        </authorList>
    </citation>
    <scope>NUCLEOTIDE SEQUENCE [LARGE SCALE GENOMIC DNA]</scope>
    <source>
        <strain evidence="7">SZHN2017</strain>
        <tissue evidence="7">Muscle</tissue>
    </source>
</reference>
<comment type="subcellular location">
    <subcellularLocation>
        <location evidence="1">Secreted</location>
    </subcellularLocation>
</comment>
<proteinExistence type="predicted"/>
<evidence type="ECO:0000313" key="8">
    <source>
        <dbReference type="Proteomes" id="UP000245119"/>
    </source>
</evidence>
<dbReference type="Proteomes" id="UP000245119">
    <property type="component" value="Linkage Group LG8"/>
</dbReference>
<keyword evidence="3" id="KW-0800">Toxin</keyword>
<evidence type="ECO:0000256" key="5">
    <source>
        <dbReference type="SAM" id="SignalP"/>
    </source>
</evidence>
<feature type="signal peptide" evidence="5">
    <location>
        <begin position="1"/>
        <end position="19"/>
    </location>
</feature>
<organism evidence="7 8">
    <name type="scientific">Pomacea canaliculata</name>
    <name type="common">Golden apple snail</name>
    <dbReference type="NCBI Taxonomy" id="400727"/>
    <lineage>
        <taxon>Eukaryota</taxon>
        <taxon>Metazoa</taxon>
        <taxon>Spiralia</taxon>
        <taxon>Lophotrochozoa</taxon>
        <taxon>Mollusca</taxon>
        <taxon>Gastropoda</taxon>
        <taxon>Caenogastropoda</taxon>
        <taxon>Architaenioglossa</taxon>
        <taxon>Ampullarioidea</taxon>
        <taxon>Ampullariidae</taxon>
        <taxon>Pomacea</taxon>
    </lineage>
</organism>
<accession>A0A2T7NX21</accession>
<feature type="chain" id="PRO_5015614164" description="BPTI/Kunitz inhibitor domain-containing protein" evidence="5">
    <location>
        <begin position="20"/>
        <end position="141"/>
    </location>
</feature>
<dbReference type="InterPro" id="IPR036880">
    <property type="entry name" value="Kunitz_BPTI_sf"/>
</dbReference>
<keyword evidence="5" id="KW-0732">Signal</keyword>
<keyword evidence="8" id="KW-1185">Reference proteome</keyword>
<dbReference type="InterPro" id="IPR020901">
    <property type="entry name" value="Prtase_inh_Kunz-CS"/>
</dbReference>
<evidence type="ECO:0000256" key="4">
    <source>
        <dbReference type="ARBA" id="ARBA00023157"/>
    </source>
</evidence>
<keyword evidence="2" id="KW-0964">Secreted</keyword>
<dbReference type="SUPFAM" id="SSF57362">
    <property type="entry name" value="BPTI-like"/>
    <property type="match status" value="2"/>
</dbReference>
<dbReference type="PRINTS" id="PR00759">
    <property type="entry name" value="BASICPTASE"/>
</dbReference>
<dbReference type="AlphaFoldDB" id="A0A2T7NX21"/>
<feature type="domain" description="BPTI/Kunitz inhibitor" evidence="6">
    <location>
        <begin position="13"/>
        <end position="63"/>
    </location>
</feature>